<evidence type="ECO:0000259" key="1">
    <source>
        <dbReference type="Pfam" id="PF00059"/>
    </source>
</evidence>
<gene>
    <name evidence="2" type="ORF">AM593_07084</name>
</gene>
<dbReference type="InterPro" id="IPR016186">
    <property type="entry name" value="C-type_lectin-like/link_sf"/>
</dbReference>
<name>A0A3L5TSD7_MYTGA</name>
<feature type="domain" description="C-type lectin" evidence="1">
    <location>
        <begin position="2"/>
        <end position="40"/>
    </location>
</feature>
<feature type="non-terminal residue" evidence="2">
    <location>
        <position position="1"/>
    </location>
</feature>
<dbReference type="InterPro" id="IPR001304">
    <property type="entry name" value="C-type_lectin-like"/>
</dbReference>
<organism evidence="2 3">
    <name type="scientific">Mytilus galloprovincialis</name>
    <name type="common">Mediterranean mussel</name>
    <dbReference type="NCBI Taxonomy" id="29158"/>
    <lineage>
        <taxon>Eukaryota</taxon>
        <taxon>Metazoa</taxon>
        <taxon>Spiralia</taxon>
        <taxon>Lophotrochozoa</taxon>
        <taxon>Mollusca</taxon>
        <taxon>Bivalvia</taxon>
        <taxon>Autobranchia</taxon>
        <taxon>Pteriomorphia</taxon>
        <taxon>Mytilida</taxon>
        <taxon>Mytiloidea</taxon>
        <taxon>Mytilidae</taxon>
        <taxon>Mytilinae</taxon>
        <taxon>Mytilus</taxon>
    </lineage>
</organism>
<evidence type="ECO:0000313" key="3">
    <source>
        <dbReference type="Proteomes" id="UP000266721"/>
    </source>
</evidence>
<dbReference type="Gene3D" id="3.10.100.10">
    <property type="entry name" value="Mannose-Binding Protein A, subunit A"/>
    <property type="match status" value="1"/>
</dbReference>
<proteinExistence type="predicted"/>
<dbReference type="AlphaFoldDB" id="A0A3L5TSD7"/>
<protein>
    <recommendedName>
        <fullName evidence="1">C-type lectin domain-containing protein</fullName>
    </recommendedName>
</protein>
<sequence length="92" mass="10513">KRCHEIHGYLVKIDNETENQWITERARKKSGTYWIGLSFEVVFQDAFTCITPTMDTGKITNAIIPKTTSVRLINACRDKSSILDVDFRSAMS</sequence>
<evidence type="ECO:0000313" key="2">
    <source>
        <dbReference type="EMBL" id="OPL32849.1"/>
    </source>
</evidence>
<dbReference type="CDD" id="cd00037">
    <property type="entry name" value="CLECT"/>
    <property type="match status" value="1"/>
</dbReference>
<dbReference type="EMBL" id="KV586432">
    <property type="protein sequence ID" value="OPL32849.1"/>
    <property type="molecule type" value="Genomic_DNA"/>
</dbReference>
<accession>A0A3L5TSD7</accession>
<reference evidence="2 3" key="1">
    <citation type="journal article" date="2016" name="PLoS ONE">
        <title>A First Insight into the Genome of the Filter-Feeder Mussel Mytilus galloprovincialis.</title>
        <authorList>
            <person name="Murgarella M."/>
            <person name="Puiu D."/>
            <person name="Novoa B."/>
            <person name="Figueras A."/>
            <person name="Posada D."/>
            <person name="Canchaya C."/>
        </authorList>
    </citation>
    <scope>NUCLEOTIDE SEQUENCE [LARGE SCALE GENOMIC DNA]</scope>
    <source>
        <tissue evidence="2">Muscle</tissue>
    </source>
</reference>
<comment type="caution">
    <text evidence="2">The sequence shown here is derived from an EMBL/GenBank/DDBJ whole genome shotgun (WGS) entry which is preliminary data.</text>
</comment>
<dbReference type="Proteomes" id="UP000266721">
    <property type="component" value="Unassembled WGS sequence"/>
</dbReference>
<dbReference type="SUPFAM" id="SSF56436">
    <property type="entry name" value="C-type lectin-like"/>
    <property type="match status" value="1"/>
</dbReference>
<dbReference type="Pfam" id="PF00059">
    <property type="entry name" value="Lectin_C"/>
    <property type="match status" value="1"/>
</dbReference>
<keyword evidence="3" id="KW-1185">Reference proteome</keyword>
<dbReference type="InterPro" id="IPR016187">
    <property type="entry name" value="CTDL_fold"/>
</dbReference>